<evidence type="ECO:0000313" key="4">
    <source>
        <dbReference type="Proteomes" id="UP001215280"/>
    </source>
</evidence>
<dbReference type="InterPro" id="IPR024983">
    <property type="entry name" value="CHAT_dom"/>
</dbReference>
<name>A0AAD7I8T8_9AGAR</name>
<dbReference type="SUPFAM" id="SSF48452">
    <property type="entry name" value="TPR-like"/>
    <property type="match status" value="1"/>
</dbReference>
<evidence type="ECO:0000313" key="3">
    <source>
        <dbReference type="EMBL" id="KAJ7737636.1"/>
    </source>
</evidence>
<keyword evidence="4" id="KW-1185">Reference proteome</keyword>
<organism evidence="3 4">
    <name type="scientific">Mycena maculata</name>
    <dbReference type="NCBI Taxonomy" id="230809"/>
    <lineage>
        <taxon>Eukaryota</taxon>
        <taxon>Fungi</taxon>
        <taxon>Dikarya</taxon>
        <taxon>Basidiomycota</taxon>
        <taxon>Agaricomycotina</taxon>
        <taxon>Agaricomycetes</taxon>
        <taxon>Agaricomycetidae</taxon>
        <taxon>Agaricales</taxon>
        <taxon>Marasmiineae</taxon>
        <taxon>Mycenaceae</taxon>
        <taxon>Mycena</taxon>
    </lineage>
</organism>
<feature type="domain" description="CHAT" evidence="2">
    <location>
        <begin position="1038"/>
        <end position="1323"/>
    </location>
</feature>
<proteinExistence type="predicted"/>
<feature type="compositionally biased region" description="Polar residues" evidence="1">
    <location>
        <begin position="912"/>
        <end position="923"/>
    </location>
</feature>
<dbReference type="Proteomes" id="UP001215280">
    <property type="component" value="Unassembled WGS sequence"/>
</dbReference>
<protein>
    <submittedName>
        <fullName evidence="3">CHAT domain-containing protein</fullName>
    </submittedName>
</protein>
<dbReference type="Pfam" id="PF12770">
    <property type="entry name" value="CHAT"/>
    <property type="match status" value="1"/>
</dbReference>
<dbReference type="EMBL" id="JARJLG010000142">
    <property type="protein sequence ID" value="KAJ7737636.1"/>
    <property type="molecule type" value="Genomic_DNA"/>
</dbReference>
<dbReference type="PANTHER" id="PTHR19959">
    <property type="entry name" value="KINESIN LIGHT CHAIN"/>
    <property type="match status" value="1"/>
</dbReference>
<dbReference type="PANTHER" id="PTHR19959:SF119">
    <property type="entry name" value="FUNGAL LIPASE-LIKE DOMAIN-CONTAINING PROTEIN"/>
    <property type="match status" value="1"/>
</dbReference>
<dbReference type="InterPro" id="IPR011990">
    <property type="entry name" value="TPR-like_helical_dom_sf"/>
</dbReference>
<evidence type="ECO:0000256" key="1">
    <source>
        <dbReference type="SAM" id="MobiDB-lite"/>
    </source>
</evidence>
<feature type="region of interest" description="Disordered" evidence="1">
    <location>
        <begin position="903"/>
        <end position="924"/>
    </location>
</feature>
<reference evidence="3" key="1">
    <citation type="submission" date="2023-03" db="EMBL/GenBank/DDBJ databases">
        <title>Massive genome expansion in bonnet fungi (Mycena s.s.) driven by repeated elements and novel gene families across ecological guilds.</title>
        <authorList>
            <consortium name="Lawrence Berkeley National Laboratory"/>
            <person name="Harder C.B."/>
            <person name="Miyauchi S."/>
            <person name="Viragh M."/>
            <person name="Kuo A."/>
            <person name="Thoen E."/>
            <person name="Andreopoulos B."/>
            <person name="Lu D."/>
            <person name="Skrede I."/>
            <person name="Drula E."/>
            <person name="Henrissat B."/>
            <person name="Morin E."/>
            <person name="Kohler A."/>
            <person name="Barry K."/>
            <person name="LaButti K."/>
            <person name="Morin E."/>
            <person name="Salamov A."/>
            <person name="Lipzen A."/>
            <person name="Mereny Z."/>
            <person name="Hegedus B."/>
            <person name="Baldrian P."/>
            <person name="Stursova M."/>
            <person name="Weitz H."/>
            <person name="Taylor A."/>
            <person name="Grigoriev I.V."/>
            <person name="Nagy L.G."/>
            <person name="Martin F."/>
            <person name="Kauserud H."/>
        </authorList>
    </citation>
    <scope>NUCLEOTIDE SEQUENCE</scope>
    <source>
        <strain evidence="3">CBHHK188m</strain>
    </source>
</reference>
<sequence>MTISNYASPPIKAAAVTCIDYQTILRRILMWVPRYTSSAIRSSTTFPGHLSLLETRMMHERILLLSPRNKNRKMLLDMLGEISFRRYGSYQLIEDLNQAIDVYGDAVRDDPRYGVTWVGLGITLRDRFLRLGNVEDINDSVSALHNSAIYTLDNDPLRPFVLNCFATSLLYRFNRQSDLNDFNRSLSIFTEADNLTPATHPDKPEMLAGLGMALMSRFKRLGDLDDLEKSISAMEDALLHTPYDHPNKAQHLKDLGTSLLSHFEHLGDLDSLNRSVPMLEEALRLTPHGHINRASKLVNLARALHARFDYLGDLADVNRSILLGNEGIHIIPDGDTHQPSAFMNLGLSYLARFQRLGHQNDLDRSISLGETATSQMPDDHPNRQSALHNFANAVSKRFEKLGHLEDLDHSISIRGNAVRLTADDHPDRPGRLQNLGHSLCLRFERLGDIADLQRSVMVQQESVRLTPEKHLERPERLRMLYYSVCLRFERLGDLGDINHCIILAESALQLTPDDHSAKPSRYRDLGHALLRRFEHNGDLSDLNMAIVQNHNAVDLTPDDHVDKASYLNSLGGALRQRFEQLGDIDDLNSAVGVHEIAVRLTPDTDINKRAWSHNLALALGARHDRLGDLDDLNKFVQIAEDMVQLVSNEHIEKPPVLSSLSGALFRRFHRLGSTEDLNRSIAVEEESLSLTPEGHPERQVRLNNLGIYLFRRFEKHGDLEDLQRSFLLGENAVQQTPNGHPDRPAFFINNCIYLQHLPKEHAGDPQKLIDLLSAAAHSTTGPPHFRFCAAAWWARLAQIKDQRTVLNAYRLALDLLPELAWLGLSIKDRHHHIGRAGKVARNAATAAIAAGSLGKAVEWLEQGRSIIWGQLLNLRTPVDDLRQAHPLLANQFISLSVRLEQTGTRNSEKGTTHSSTQPLSAQPSHDLALERNTLLREIRGREGFDRFLLPKTICELSAAALGGPAVVFNLSDDRCDVLVLLPGALDVVHIFLPEFTPELAENLSQSLYGLVHHCGRNERLLGQREGNSNPEDVFAHILSELWTRLVKPVLNALKMTTPSTHDLPRIWWCPTGALTFLPIHAAGIYGSNEAFGSKLSDFVISSYTPSLAALIQGFRPRLQSRKPFQVLAIAQPSAQGQTYIPGTQAEITSIQKHATGKVPVLRLDANMATVDNVQAGMRDSSWVHFACHGVQNASDPTESALLLAGNSRLTVSSIIKLSLPEADFSFLSACETATGNEVLQDEAVHLAGGMLSAGYRGVIATMWTIMDSDAPQIASDVYERLFQISPPDSSLAAEALHHAVKKLREESEGTKPFSHWVPFIHVGV</sequence>
<dbReference type="Gene3D" id="1.25.40.10">
    <property type="entry name" value="Tetratricopeptide repeat domain"/>
    <property type="match status" value="2"/>
</dbReference>
<accession>A0AAD7I8T8</accession>
<gene>
    <name evidence="3" type="ORF">DFH07DRAFT_94287</name>
</gene>
<comment type="caution">
    <text evidence="3">The sequence shown here is derived from an EMBL/GenBank/DDBJ whole genome shotgun (WGS) entry which is preliminary data.</text>
</comment>
<evidence type="ECO:0000259" key="2">
    <source>
        <dbReference type="Pfam" id="PF12770"/>
    </source>
</evidence>